<dbReference type="AlphaFoldDB" id="A0AAV9LPQ9"/>
<dbReference type="GO" id="GO:0010150">
    <property type="term" value="P:leaf senescence"/>
    <property type="evidence" value="ECO:0007669"/>
    <property type="project" value="UniProtKB-ARBA"/>
</dbReference>
<dbReference type="EMBL" id="JAWPEI010000005">
    <property type="protein sequence ID" value="KAK4727034.1"/>
    <property type="molecule type" value="Genomic_DNA"/>
</dbReference>
<gene>
    <name evidence="2" type="ORF">R3W88_031951</name>
</gene>
<sequence length="75" mass="8858">MNQDTNYIPVSKASSFNGNNCNFFENEYIDDDDEMVPPHMIIRQRISRRIIMTYLVCICYGETLKRRNLSEGTQF</sequence>
<proteinExistence type="inferred from homology"/>
<protein>
    <submittedName>
        <fullName evidence="2">Uncharacterized protein</fullName>
    </submittedName>
</protein>
<evidence type="ECO:0000313" key="3">
    <source>
        <dbReference type="Proteomes" id="UP001311915"/>
    </source>
</evidence>
<name>A0AAV9LPQ9_9SOLN</name>
<reference evidence="2 3" key="1">
    <citation type="submission" date="2023-10" db="EMBL/GenBank/DDBJ databases">
        <title>Genome-Wide Identification Analysis in wild type Solanum Pinnatisectum Reveals Some Genes Defensing Phytophthora Infestans.</title>
        <authorList>
            <person name="Sun C."/>
        </authorList>
    </citation>
    <scope>NUCLEOTIDE SEQUENCE [LARGE SCALE GENOMIC DNA]</scope>
    <source>
        <strain evidence="2">LQN</strain>
        <tissue evidence="2">Leaf</tissue>
    </source>
</reference>
<comment type="similarity">
    <text evidence="1">Belongs to the senescence regulator S40 family.</text>
</comment>
<dbReference type="InterPro" id="IPR007608">
    <property type="entry name" value="Senescence_reg_S40"/>
</dbReference>
<dbReference type="Proteomes" id="UP001311915">
    <property type="component" value="Unassembled WGS sequence"/>
</dbReference>
<organism evidence="2 3">
    <name type="scientific">Solanum pinnatisectum</name>
    <name type="common">tansyleaf nightshade</name>
    <dbReference type="NCBI Taxonomy" id="50273"/>
    <lineage>
        <taxon>Eukaryota</taxon>
        <taxon>Viridiplantae</taxon>
        <taxon>Streptophyta</taxon>
        <taxon>Embryophyta</taxon>
        <taxon>Tracheophyta</taxon>
        <taxon>Spermatophyta</taxon>
        <taxon>Magnoliopsida</taxon>
        <taxon>eudicotyledons</taxon>
        <taxon>Gunneridae</taxon>
        <taxon>Pentapetalae</taxon>
        <taxon>asterids</taxon>
        <taxon>lamiids</taxon>
        <taxon>Solanales</taxon>
        <taxon>Solanaceae</taxon>
        <taxon>Solanoideae</taxon>
        <taxon>Solaneae</taxon>
        <taxon>Solanum</taxon>
    </lineage>
</organism>
<dbReference type="Pfam" id="PF04520">
    <property type="entry name" value="Senescence_reg"/>
    <property type="match status" value="1"/>
</dbReference>
<accession>A0AAV9LPQ9</accession>
<comment type="caution">
    <text evidence="2">The sequence shown here is derived from an EMBL/GenBank/DDBJ whole genome shotgun (WGS) entry which is preliminary data.</text>
</comment>
<keyword evidence="3" id="KW-1185">Reference proteome</keyword>
<evidence type="ECO:0000313" key="2">
    <source>
        <dbReference type="EMBL" id="KAK4727034.1"/>
    </source>
</evidence>
<evidence type="ECO:0000256" key="1">
    <source>
        <dbReference type="ARBA" id="ARBA00034773"/>
    </source>
</evidence>